<dbReference type="InterPro" id="IPR050964">
    <property type="entry name" value="Striated_Muscle_Regulatory"/>
</dbReference>
<keyword evidence="2" id="KW-1015">Disulfide bond</keyword>
<feature type="domain" description="Ig-like" evidence="7">
    <location>
        <begin position="315"/>
        <end position="423"/>
    </location>
</feature>
<dbReference type="InterPro" id="IPR003961">
    <property type="entry name" value="FN3_dom"/>
</dbReference>
<dbReference type="SUPFAM" id="SSF49265">
    <property type="entry name" value="Fibronectin type III"/>
    <property type="match status" value="4"/>
</dbReference>
<dbReference type="InterPro" id="IPR013783">
    <property type="entry name" value="Ig-like_fold"/>
</dbReference>
<evidence type="ECO:0000259" key="8">
    <source>
        <dbReference type="PROSITE" id="PS50853"/>
    </source>
</evidence>
<feature type="domain" description="Fibronectin type-III" evidence="8">
    <location>
        <begin position="946"/>
        <end position="1042"/>
    </location>
</feature>
<dbReference type="PANTHER" id="PTHR13817:SF166">
    <property type="entry name" value="NEURONAL IGCAM-RELATED"/>
    <property type="match status" value="1"/>
</dbReference>
<evidence type="ECO:0000259" key="7">
    <source>
        <dbReference type="PROSITE" id="PS50835"/>
    </source>
</evidence>
<feature type="domain" description="Fibronectin type-III" evidence="8">
    <location>
        <begin position="1047"/>
        <end position="1145"/>
    </location>
</feature>
<dbReference type="InterPro" id="IPR003599">
    <property type="entry name" value="Ig_sub"/>
</dbReference>
<proteinExistence type="predicted"/>
<protein>
    <submittedName>
        <fullName evidence="9">Uncharacterized protein</fullName>
    </submittedName>
</protein>
<evidence type="ECO:0000256" key="4">
    <source>
        <dbReference type="SAM" id="MobiDB-lite"/>
    </source>
</evidence>
<dbReference type="PROSITE" id="PS50835">
    <property type="entry name" value="IG_LIKE"/>
    <property type="match status" value="7"/>
</dbReference>
<feature type="chain" id="PRO_5044750516" evidence="6">
    <location>
        <begin position="24"/>
        <end position="1647"/>
    </location>
</feature>
<evidence type="ECO:0000256" key="1">
    <source>
        <dbReference type="ARBA" id="ARBA00022737"/>
    </source>
</evidence>
<accession>A0ABD3WCU6</accession>
<evidence type="ECO:0000313" key="9">
    <source>
        <dbReference type="EMBL" id="KAL3870385.1"/>
    </source>
</evidence>
<dbReference type="SUPFAM" id="SSF48726">
    <property type="entry name" value="Immunoglobulin"/>
    <property type="match status" value="6"/>
</dbReference>
<dbReference type="SMART" id="SM00060">
    <property type="entry name" value="FN3"/>
    <property type="match status" value="5"/>
</dbReference>
<dbReference type="SMART" id="SM00409">
    <property type="entry name" value="IG"/>
    <property type="match status" value="7"/>
</dbReference>
<keyword evidence="5" id="KW-0812">Transmembrane</keyword>
<feature type="domain" description="Fibronectin type-III" evidence="8">
    <location>
        <begin position="739"/>
        <end position="837"/>
    </location>
</feature>
<keyword evidence="1" id="KW-0677">Repeat</keyword>
<dbReference type="PANTHER" id="PTHR13817">
    <property type="entry name" value="TITIN"/>
    <property type="match status" value="1"/>
</dbReference>
<dbReference type="InterPro" id="IPR003598">
    <property type="entry name" value="Ig_sub2"/>
</dbReference>
<feature type="domain" description="Ig-like" evidence="7">
    <location>
        <begin position="428"/>
        <end position="514"/>
    </location>
</feature>
<reference evidence="9 10" key="1">
    <citation type="submission" date="2024-11" db="EMBL/GenBank/DDBJ databases">
        <title>Chromosome-level genome assembly of the freshwater bivalve Anodonta woodiana.</title>
        <authorList>
            <person name="Chen X."/>
        </authorList>
    </citation>
    <scope>NUCLEOTIDE SEQUENCE [LARGE SCALE GENOMIC DNA]</scope>
    <source>
        <strain evidence="9">MN2024</strain>
        <tissue evidence="9">Gills</tissue>
    </source>
</reference>
<dbReference type="InterPro" id="IPR036116">
    <property type="entry name" value="FN3_sf"/>
</dbReference>
<sequence length="1647" mass="180210">MVPLCVFTLRLFLFIHFTSLCLADIEWGPVPASNVVVFGQDLFLNCPAALISTGVTSDPYLFIWQFNEGSRPAKSSIFSNHTLYVPNIQTEDLGNYTCSVRDQNSGELLHSSSTNVFHAFIHMFSVSPASVYANEDDIISFNCITGESAPPARLFWEWNGQLFQGGEQYNATYGGSGDNSLIRQQTMKLVLKAKPYLDGKFNCVARNTLLNINVRSLTALLSTVGREGPPYLLEELVVTQILAPSTIPLVLNCPLDGKPKVTVLWLYNGQGTQLVNTTDVFILQNNSLYFPTPSWKIDGLYNCKAVNELGSLVSPNISVTIARLDLDFKRSPVDTFAIAGQPVFIYCNPPISDPLANITWYKDSQPLVTRNGEQEVKVIVSPEGSWDLYFSQVQKIDQGDYFCVASNNFAVPSTRTSRVATLSVGGAPIFIAPPTSQTLVKGSLANLSCVVQGDPFPVVTWLFEIQTIVEGSNVYLRNKNQELYISNVNKANEGTYTCKAENRYGQIQNQVYIKILVPPVVLKPVGQQVVSVEKFVIVPCVVYSDPPAIVKWFRDGTEVIPSKRIVQLDDGLHIETIMAADNGTYVCRAQNIVGSAQSSGTLIVQVRPTFQVSPVSQMVTLGNNLTLTCMATGYPTPFLAWLYNVIPPIVERIDGVPVLYQGENLMLSCLGNGIPEPLAEWKLNGGLISPTGNGRISMPGKFSISVKFVTREDAGSYTCLLKNPAGVGKNSIQVYVIEPPSPPVLFTARNISSTTVTLSWSLEQTISQTPIAKVLIYYKRKIDISFTLYHDETMSSVTTFEVHGLDPATEYLFKVTAVNGAGESGASNVIAAKTMDSGPSSPRNLQIIQVTATTVELAWETPAISNGEIKRFQISYKPSAAKQDYLSDTVSDIFSAQVSHIVKNLHPYTYYDFIVRAANLQGDSVLWGNYTNPVFARTGLAAPSDSPKAVFTRVISSTIIEVQWEAVPPVSQNGPIKRYYVRYFLSSNLSTPVGEKMSDSLDLKVNISNLDPWTDFSFVVVAENDAGQSPSSQMVYSRTLPAVPTGAPTSVTVTTVTSTSVQLSWEVPPSSTWKSELTGSVIEYRKSLTNTTQRIWIPSLAEKAYIIGSLDPYTEYMFKIAVYTSQVQPGLGPFSFEISTRTAQSEPGPIGRYSYTSNATSVTIIWEPPARPNGVVTFYLIQYYASGLVSQADALNITAGTEFNQSQQLIETVSSIQRKKRQLLDSRLRDLDLSSLTTVLQSAVIAINNNLTSAEFSILYLLCFNFSHGDINILNFQYILESAIENYKPGVMPYSELDAGKVSLLSSLNITMTVFNFLVKLGASLDDTCAAVSFLQEMLHPPKDVIPGPMMNTTTTDTAVTLVNLSSGTMYNTTVIPFTTVGPGDSVHFVVNTARAVLTPAPTTPPSTSVETTTILTTTTRTPVQQDAYTPTSIPIIVGGSFAALFVIVLIILATVCIWCLRFRQDRYSEDRAVIPKSADDGGMYSGSEEDRTPGHLSYTSDESLESGSRSSSGNVDILAISKVQYMPPHKGRVPVSSAPEYGMGIENPAFGDTALPNVRKENQVFGSGQSSIEQESITKVISLSAEDLYSLDDSTLKRNHRMKRESAAAIARTRNTYVNSGISFMADTRSLISQDHEVVYNERTAL</sequence>
<keyword evidence="5" id="KW-0472">Membrane</keyword>
<dbReference type="Pfam" id="PF13927">
    <property type="entry name" value="Ig_3"/>
    <property type="match status" value="1"/>
</dbReference>
<feature type="signal peptide" evidence="6">
    <location>
        <begin position="1"/>
        <end position="23"/>
    </location>
</feature>
<keyword evidence="5" id="KW-1133">Transmembrane helix</keyword>
<evidence type="ECO:0000313" key="10">
    <source>
        <dbReference type="Proteomes" id="UP001634394"/>
    </source>
</evidence>
<feature type="transmembrane region" description="Helical" evidence="5">
    <location>
        <begin position="1436"/>
        <end position="1461"/>
    </location>
</feature>
<dbReference type="SMART" id="SM00408">
    <property type="entry name" value="IGc2"/>
    <property type="match status" value="6"/>
</dbReference>
<gene>
    <name evidence="9" type="ORF">ACJMK2_038453</name>
</gene>
<dbReference type="Pfam" id="PF07679">
    <property type="entry name" value="I-set"/>
    <property type="match status" value="3"/>
</dbReference>
<keyword evidence="10" id="KW-1185">Reference proteome</keyword>
<dbReference type="InterPro" id="IPR036179">
    <property type="entry name" value="Ig-like_dom_sf"/>
</dbReference>
<dbReference type="Gene3D" id="2.60.40.10">
    <property type="entry name" value="Immunoglobulins"/>
    <property type="match status" value="13"/>
</dbReference>
<dbReference type="EMBL" id="JBJQND010000007">
    <property type="protein sequence ID" value="KAL3870385.1"/>
    <property type="molecule type" value="Genomic_DNA"/>
</dbReference>
<dbReference type="PROSITE" id="PS50853">
    <property type="entry name" value="FN3"/>
    <property type="match status" value="4"/>
</dbReference>
<keyword evidence="6" id="KW-0732">Signal</keyword>
<evidence type="ECO:0000256" key="2">
    <source>
        <dbReference type="ARBA" id="ARBA00023157"/>
    </source>
</evidence>
<dbReference type="CDD" id="cd00063">
    <property type="entry name" value="FN3"/>
    <property type="match status" value="4"/>
</dbReference>
<feature type="domain" description="Ig-like" evidence="7">
    <location>
        <begin position="518"/>
        <end position="603"/>
    </location>
</feature>
<feature type="domain" description="Ig-like" evidence="7">
    <location>
        <begin position="608"/>
        <end position="735"/>
    </location>
</feature>
<name>A0ABD3WCU6_SINWO</name>
<comment type="caution">
    <text evidence="9">The sequence shown here is derived from an EMBL/GenBank/DDBJ whole genome shotgun (WGS) entry which is preliminary data.</text>
</comment>
<evidence type="ECO:0000256" key="6">
    <source>
        <dbReference type="SAM" id="SignalP"/>
    </source>
</evidence>
<organism evidence="9 10">
    <name type="scientific">Sinanodonta woodiana</name>
    <name type="common">Chinese pond mussel</name>
    <name type="synonym">Anodonta woodiana</name>
    <dbReference type="NCBI Taxonomy" id="1069815"/>
    <lineage>
        <taxon>Eukaryota</taxon>
        <taxon>Metazoa</taxon>
        <taxon>Spiralia</taxon>
        <taxon>Lophotrochozoa</taxon>
        <taxon>Mollusca</taxon>
        <taxon>Bivalvia</taxon>
        <taxon>Autobranchia</taxon>
        <taxon>Heteroconchia</taxon>
        <taxon>Palaeoheterodonta</taxon>
        <taxon>Unionida</taxon>
        <taxon>Unionoidea</taxon>
        <taxon>Unionidae</taxon>
        <taxon>Unioninae</taxon>
        <taxon>Sinanodonta</taxon>
    </lineage>
</organism>
<dbReference type="Proteomes" id="UP001634394">
    <property type="component" value="Unassembled WGS sequence"/>
</dbReference>
<evidence type="ECO:0000256" key="3">
    <source>
        <dbReference type="ARBA" id="ARBA00023319"/>
    </source>
</evidence>
<keyword evidence="3" id="KW-0393">Immunoglobulin domain</keyword>
<evidence type="ECO:0000256" key="5">
    <source>
        <dbReference type="SAM" id="Phobius"/>
    </source>
</evidence>
<feature type="domain" description="Fibronectin type-III" evidence="8">
    <location>
        <begin position="841"/>
        <end position="941"/>
    </location>
</feature>
<dbReference type="Pfam" id="PF00041">
    <property type="entry name" value="fn3"/>
    <property type="match status" value="4"/>
</dbReference>
<dbReference type="InterPro" id="IPR007110">
    <property type="entry name" value="Ig-like_dom"/>
</dbReference>
<feature type="domain" description="Ig-like" evidence="7">
    <location>
        <begin position="230"/>
        <end position="314"/>
    </location>
</feature>
<feature type="domain" description="Ig-like" evidence="7">
    <location>
        <begin position="122"/>
        <end position="222"/>
    </location>
</feature>
<dbReference type="FunFam" id="2.60.40.10:FF:000032">
    <property type="entry name" value="palladin isoform X1"/>
    <property type="match status" value="2"/>
</dbReference>
<dbReference type="InterPro" id="IPR013098">
    <property type="entry name" value="Ig_I-set"/>
</dbReference>
<feature type="domain" description="Ig-like" evidence="7">
    <location>
        <begin position="29"/>
        <end position="115"/>
    </location>
</feature>
<feature type="region of interest" description="Disordered" evidence="4">
    <location>
        <begin position="1476"/>
        <end position="1513"/>
    </location>
</feature>